<organism evidence="1 2">
    <name type="scientific">Escherichia phage 121Q</name>
    <dbReference type="NCBI Taxonomy" id="1555202"/>
    <lineage>
        <taxon>Viruses</taxon>
        <taxon>Duplodnaviria</taxon>
        <taxon>Heunggongvirae</taxon>
        <taxon>Uroviricota</taxon>
        <taxon>Caudoviricetes</taxon>
        <taxon>Asteriusvirus</taxon>
        <taxon>Asteriusvirus av121Q</taxon>
    </lineage>
</organism>
<gene>
    <name evidence="1" type="primary">199</name>
    <name evidence="1" type="ORF">PBI_121Q_199</name>
</gene>
<dbReference type="Proteomes" id="UP000029889">
    <property type="component" value="Segment"/>
</dbReference>
<accession>A0A097EXB6</accession>
<dbReference type="RefSeq" id="YP_009101786.1">
    <property type="nucleotide sequence ID" value="NC_025447.1"/>
</dbReference>
<proteinExistence type="predicted"/>
<reference evidence="1 2" key="1">
    <citation type="submission" date="2014-09" db="EMBL/GenBank/DDBJ databases">
        <authorList>
            <person name="Lapin J.S."/>
            <person name="Pope W.H."/>
            <person name="Hua J."/>
            <person name="Ford M.E."/>
            <person name="Conway J.F."/>
            <person name="Hatfull G.F."/>
            <person name="Hendrix R.W."/>
        </authorList>
    </citation>
    <scope>NUCLEOTIDE SEQUENCE [LARGE SCALE GENOMIC DNA]</scope>
</reference>
<keyword evidence="2" id="KW-1185">Reference proteome</keyword>
<sequence>MVDKWNKKDPSHDVDISGLDNAHKHKYLDSLGLLKPDQSLAHDRPSREKAFSLESLGHELNRVFEDHPIYVRDIIEKLKVTPKEHFKATVHSAFRALHESLKKTHNLRKIHDEIVNAIESEKHKFKK</sequence>
<evidence type="ECO:0000313" key="2">
    <source>
        <dbReference type="Proteomes" id="UP000029889"/>
    </source>
</evidence>
<dbReference type="GeneID" id="22111239"/>
<dbReference type="EMBL" id="KM507819">
    <property type="protein sequence ID" value="AIT14089.1"/>
    <property type="molecule type" value="Genomic_DNA"/>
</dbReference>
<name>A0A097EXB6_9CAUD</name>
<protein>
    <submittedName>
        <fullName evidence="1">Structural protein</fullName>
    </submittedName>
</protein>
<evidence type="ECO:0000313" key="1">
    <source>
        <dbReference type="EMBL" id="AIT14089.1"/>
    </source>
</evidence>
<dbReference type="KEGG" id="vg:22111239"/>